<keyword evidence="3" id="KW-0282">Flagellum</keyword>
<evidence type="ECO:0000313" key="3">
    <source>
        <dbReference type="EMBL" id="MBP2241977.1"/>
    </source>
</evidence>
<evidence type="ECO:0000313" key="4">
    <source>
        <dbReference type="Proteomes" id="UP001519293"/>
    </source>
</evidence>
<reference evidence="3 4" key="1">
    <citation type="submission" date="2021-03" db="EMBL/GenBank/DDBJ databases">
        <title>Genomic Encyclopedia of Type Strains, Phase IV (KMG-IV): sequencing the most valuable type-strain genomes for metagenomic binning, comparative biology and taxonomic classification.</title>
        <authorList>
            <person name="Goeker M."/>
        </authorList>
    </citation>
    <scope>NUCLEOTIDE SEQUENCE [LARGE SCALE GENOMIC DNA]</scope>
    <source>
        <strain evidence="3 4">DSM 26675</strain>
    </source>
</reference>
<keyword evidence="3" id="KW-0969">Cilium</keyword>
<dbReference type="SUPFAM" id="SSF140566">
    <property type="entry name" value="FlgN-like"/>
    <property type="match status" value="1"/>
</dbReference>
<dbReference type="EMBL" id="JAGIKZ010000014">
    <property type="protein sequence ID" value="MBP2241977.1"/>
    <property type="molecule type" value="Genomic_DNA"/>
</dbReference>
<keyword evidence="1" id="KW-1005">Bacterial flagellum biogenesis</keyword>
<dbReference type="Pfam" id="PF05130">
    <property type="entry name" value="FlgN"/>
    <property type="match status" value="1"/>
</dbReference>
<organism evidence="3 4">
    <name type="scientific">Cytobacillus eiseniae</name>
    <dbReference type="NCBI Taxonomy" id="762947"/>
    <lineage>
        <taxon>Bacteria</taxon>
        <taxon>Bacillati</taxon>
        <taxon>Bacillota</taxon>
        <taxon>Bacilli</taxon>
        <taxon>Bacillales</taxon>
        <taxon>Bacillaceae</taxon>
        <taxon>Cytobacillus</taxon>
    </lineage>
</organism>
<evidence type="ECO:0000256" key="2">
    <source>
        <dbReference type="SAM" id="MobiDB-lite"/>
    </source>
</evidence>
<feature type="compositionally biased region" description="Polar residues" evidence="2">
    <location>
        <begin position="148"/>
        <end position="161"/>
    </location>
</feature>
<sequence>MSAEVLITSMEKLCKLHESLYDLAVKKTDIMKIGDMDTLNQLLIDEQTHIAAIDRMKKECQNASRILTPHIDQPTVSDCMDYLTTTEQEKIKEVTNELVQLVLSLKEQNNLNQQLIHNSLQFVNVSLSLLRPQPEEINYGPPTKIKKSSNINTQGMFSSKA</sequence>
<name>A0ABS4RGG6_9BACI</name>
<dbReference type="InterPro" id="IPR036679">
    <property type="entry name" value="FlgN-like_sf"/>
</dbReference>
<feature type="region of interest" description="Disordered" evidence="2">
    <location>
        <begin position="138"/>
        <end position="161"/>
    </location>
</feature>
<comment type="caution">
    <text evidence="3">The sequence shown here is derived from an EMBL/GenBank/DDBJ whole genome shotgun (WGS) entry which is preliminary data.</text>
</comment>
<keyword evidence="4" id="KW-1185">Reference proteome</keyword>
<dbReference type="InterPro" id="IPR007809">
    <property type="entry name" value="FlgN-like"/>
</dbReference>
<accession>A0ABS4RGG6</accession>
<dbReference type="Proteomes" id="UP001519293">
    <property type="component" value="Unassembled WGS sequence"/>
</dbReference>
<dbReference type="RefSeq" id="WP_066397851.1">
    <property type="nucleotide sequence ID" value="NZ_JAGIKZ010000014.1"/>
</dbReference>
<dbReference type="Gene3D" id="1.20.58.300">
    <property type="entry name" value="FlgN-like"/>
    <property type="match status" value="1"/>
</dbReference>
<keyword evidence="3" id="KW-0966">Cell projection</keyword>
<protein>
    <submittedName>
        <fullName evidence="3">Flagellar biosynthesis/type III secretory pathway chaperone</fullName>
    </submittedName>
</protein>
<gene>
    <name evidence="3" type="ORF">J2Z40_002550</name>
</gene>
<proteinExistence type="predicted"/>
<evidence type="ECO:0000256" key="1">
    <source>
        <dbReference type="ARBA" id="ARBA00022795"/>
    </source>
</evidence>